<dbReference type="AlphaFoldDB" id="A0AAV5A6C1"/>
<accession>A0AAV5A6C1</accession>
<evidence type="ECO:0000313" key="3">
    <source>
        <dbReference type="Proteomes" id="UP001050691"/>
    </source>
</evidence>
<organism evidence="2 3">
    <name type="scientific">Clathrus columnatus</name>
    <dbReference type="NCBI Taxonomy" id="1419009"/>
    <lineage>
        <taxon>Eukaryota</taxon>
        <taxon>Fungi</taxon>
        <taxon>Dikarya</taxon>
        <taxon>Basidiomycota</taxon>
        <taxon>Agaricomycotina</taxon>
        <taxon>Agaricomycetes</taxon>
        <taxon>Phallomycetidae</taxon>
        <taxon>Phallales</taxon>
        <taxon>Clathraceae</taxon>
        <taxon>Clathrus</taxon>
    </lineage>
</organism>
<feature type="compositionally biased region" description="Pro residues" evidence="1">
    <location>
        <begin position="1"/>
        <end position="11"/>
    </location>
</feature>
<dbReference type="PANTHER" id="PTHR35020">
    <property type="entry name" value="N-ACETYLGLUCOSAMINE-INDUCED PROTEIN 1"/>
    <property type="match status" value="1"/>
</dbReference>
<evidence type="ECO:0000256" key="1">
    <source>
        <dbReference type="SAM" id="MobiDB-lite"/>
    </source>
</evidence>
<comment type="caution">
    <text evidence="2">The sequence shown here is derived from an EMBL/GenBank/DDBJ whole genome shotgun (WGS) entry which is preliminary data.</text>
</comment>
<protein>
    <submittedName>
        <fullName evidence="2">Uncharacterized protein</fullName>
    </submittedName>
</protein>
<keyword evidence="3" id="KW-1185">Reference proteome</keyword>
<feature type="region of interest" description="Disordered" evidence="1">
    <location>
        <begin position="1"/>
        <end position="25"/>
    </location>
</feature>
<name>A0AAV5A6C1_9AGAM</name>
<dbReference type="InterPro" id="IPR022036">
    <property type="entry name" value="DUF3605"/>
</dbReference>
<sequence length="262" mass="29252">MSTPFPPPLEPVPHDLSSVQMGEGPPTLGELAKFYPARYSWEELKGFMRTGALTQHLETLDYSSENPFYRKDILNGLEELSKHTDRSATNYLVNVRLGWGTPLTTNNSPATSELALPRSDSEQQPASIPYFTSNISPDNVRIIYNDWPYSIPLDISHYVIWSRLPIVHPDIVHSSIRDQVHHDGLWGFSGGPPEDLISSPDGQLAIATPGTSAEARQHIINAGRHTHNFVVDHWPPELWEVAWFVNPPVGFGHTPAIPVRIS</sequence>
<reference evidence="2" key="1">
    <citation type="submission" date="2021-10" db="EMBL/GenBank/DDBJ databases">
        <title>De novo Genome Assembly of Clathrus columnatus (Basidiomycota, Fungi) Using Illumina and Nanopore Sequence Data.</title>
        <authorList>
            <person name="Ogiso-Tanaka E."/>
            <person name="Itagaki H."/>
            <person name="Hosoya T."/>
            <person name="Hosaka K."/>
        </authorList>
    </citation>
    <scope>NUCLEOTIDE SEQUENCE</scope>
    <source>
        <strain evidence="2">MO-923</strain>
    </source>
</reference>
<dbReference type="GO" id="GO:0005737">
    <property type="term" value="C:cytoplasm"/>
    <property type="evidence" value="ECO:0007669"/>
    <property type="project" value="TreeGrafter"/>
</dbReference>
<dbReference type="PANTHER" id="PTHR35020:SF2">
    <property type="entry name" value="N-ACETYLGLUCOSAMINE-INDUCED PROTEIN 1"/>
    <property type="match status" value="1"/>
</dbReference>
<dbReference type="Proteomes" id="UP001050691">
    <property type="component" value="Unassembled WGS sequence"/>
</dbReference>
<dbReference type="GO" id="GO:0006044">
    <property type="term" value="P:N-acetylglucosamine metabolic process"/>
    <property type="evidence" value="ECO:0007669"/>
    <property type="project" value="TreeGrafter"/>
</dbReference>
<evidence type="ECO:0000313" key="2">
    <source>
        <dbReference type="EMBL" id="GJJ08768.1"/>
    </source>
</evidence>
<proteinExistence type="predicted"/>
<gene>
    <name evidence="2" type="ORF">Clacol_002987</name>
</gene>
<dbReference type="Pfam" id="PF12239">
    <property type="entry name" value="DUF3605"/>
    <property type="match status" value="1"/>
</dbReference>
<dbReference type="EMBL" id="BPWL01000003">
    <property type="protein sequence ID" value="GJJ08768.1"/>
    <property type="molecule type" value="Genomic_DNA"/>
</dbReference>